<proteinExistence type="predicted"/>
<accession>A0A6H1TWD3</accession>
<dbReference type="KEGG" id="oxy:HCG48_10195"/>
<feature type="transmembrane region" description="Helical" evidence="1">
    <location>
        <begin position="98"/>
        <end position="126"/>
    </location>
</feature>
<organism evidence="2 3">
    <name type="scientific">Oxynema aestuarii AP17</name>
    <dbReference type="NCBI Taxonomy" id="2064643"/>
    <lineage>
        <taxon>Bacteria</taxon>
        <taxon>Bacillati</taxon>
        <taxon>Cyanobacteriota</taxon>
        <taxon>Cyanophyceae</taxon>
        <taxon>Oscillatoriophycideae</taxon>
        <taxon>Oscillatoriales</taxon>
        <taxon>Oscillatoriaceae</taxon>
        <taxon>Oxynema</taxon>
        <taxon>Oxynema aestuarii</taxon>
    </lineage>
</organism>
<sequence>MLSNSEKNPGLRWVWGAAIAFFVLTLTLTLHRYYTFYASFDQGIFNQVFWNGLHGNFFQSSLSSTLSTNVVHDGEFPEVSYHRLGQHFTPALLLWLPIYALFPTAATLTVLQVVLVTAGGLVLYLLAREYLDRPVAAMITASYYAANAIIGPTLSNFADNCQIPLFVFTLLLAMEKRWWVLFWAMAACILAVREDGGVTLFGVGVYMALSQRFPRAGIATCILSFGYILGLTNLIMPLFSEDVSRRFTIERFGQYVESDEATTLELLWAFISKPWLVLVELVTPITGKIRYFLGQWLPFAFIPAIAPASWAIAGFPLLQIFLQRGKSALAINIRYAMAVVPGLCYGTILWWAPRQHLLDAPVRELIARGLAKGIDRGEDSQKQRPFWIRWIFPVVSPLCQRGLTWWQKRPHLLELSVRRFWIGCLCLSILFSMTSNPNRTLYFLIPDSIDPWVHVSLPRQWQHSAAIREFLQKIPPDASVSATTYIVPHLSSRREIVRFPALELRNDAGVVIQTDYAIADLWQVEQYLPAFDNDLHRFKAMIPVVDRIVADGIYGLVGFKDGVIFLERGAESDSEAIARWQIYRQRVEPILDRKD</sequence>
<evidence type="ECO:0000313" key="2">
    <source>
        <dbReference type="EMBL" id="QIZ70912.1"/>
    </source>
</evidence>
<dbReference type="Proteomes" id="UP000500857">
    <property type="component" value="Chromosome"/>
</dbReference>
<feature type="transmembrane region" description="Helical" evidence="1">
    <location>
        <begin position="296"/>
        <end position="321"/>
    </location>
</feature>
<dbReference type="RefSeq" id="WP_168569067.1">
    <property type="nucleotide sequence ID" value="NZ_CP051167.1"/>
</dbReference>
<dbReference type="AlphaFoldDB" id="A0A6H1TWD3"/>
<evidence type="ECO:0000256" key="1">
    <source>
        <dbReference type="SAM" id="Phobius"/>
    </source>
</evidence>
<protein>
    <submittedName>
        <fullName evidence="2">DUF2079 domain-containing protein</fullName>
    </submittedName>
</protein>
<reference evidence="2 3" key="1">
    <citation type="submission" date="2020-04" db="EMBL/GenBank/DDBJ databases">
        <authorList>
            <person name="Basu S."/>
            <person name="Maruthanayagam V."/>
            <person name="Chakraborty S."/>
            <person name="Pramanik A."/>
            <person name="Mukherjee J."/>
            <person name="Brink B."/>
        </authorList>
    </citation>
    <scope>NUCLEOTIDE SEQUENCE [LARGE SCALE GENOMIC DNA]</scope>
    <source>
        <strain evidence="2 3">AP17</strain>
    </source>
</reference>
<keyword evidence="3" id="KW-1185">Reference proteome</keyword>
<keyword evidence="1" id="KW-0472">Membrane</keyword>
<name>A0A6H1TWD3_9CYAN</name>
<evidence type="ECO:0000313" key="3">
    <source>
        <dbReference type="Proteomes" id="UP000500857"/>
    </source>
</evidence>
<gene>
    <name evidence="2" type="ORF">HCG48_10195</name>
</gene>
<dbReference type="Pfam" id="PF09852">
    <property type="entry name" value="DUF2079"/>
    <property type="match status" value="2"/>
</dbReference>
<feature type="transmembrane region" description="Helical" evidence="1">
    <location>
        <begin position="12"/>
        <end position="34"/>
    </location>
</feature>
<feature type="transmembrane region" description="Helical" evidence="1">
    <location>
        <begin position="216"/>
        <end position="236"/>
    </location>
</feature>
<dbReference type="InterPro" id="IPR018650">
    <property type="entry name" value="STSV1_Orf64"/>
</dbReference>
<keyword evidence="1" id="KW-0812">Transmembrane</keyword>
<feature type="transmembrane region" description="Helical" evidence="1">
    <location>
        <begin position="135"/>
        <end position="158"/>
    </location>
</feature>
<feature type="transmembrane region" description="Helical" evidence="1">
    <location>
        <begin position="333"/>
        <end position="352"/>
    </location>
</feature>
<dbReference type="EMBL" id="CP051167">
    <property type="protein sequence ID" value="QIZ70912.1"/>
    <property type="molecule type" value="Genomic_DNA"/>
</dbReference>
<feature type="transmembrane region" description="Helical" evidence="1">
    <location>
        <begin position="178"/>
        <end position="209"/>
    </location>
</feature>
<keyword evidence="1" id="KW-1133">Transmembrane helix</keyword>